<organism evidence="4 5">
    <name type="scientific">Streptomyces rhizosphaericus</name>
    <dbReference type="NCBI Taxonomy" id="114699"/>
    <lineage>
        <taxon>Bacteria</taxon>
        <taxon>Bacillati</taxon>
        <taxon>Actinomycetota</taxon>
        <taxon>Actinomycetes</taxon>
        <taxon>Kitasatosporales</taxon>
        <taxon>Streptomycetaceae</taxon>
        <taxon>Streptomyces</taxon>
        <taxon>Streptomyces violaceusniger group</taxon>
    </lineage>
</organism>
<dbReference type="EMBL" id="JAAIKT010000004">
    <property type="protein sequence ID" value="NEW69907.1"/>
    <property type="molecule type" value="Genomic_DNA"/>
</dbReference>
<reference evidence="4" key="1">
    <citation type="submission" date="2020-02" db="EMBL/GenBank/DDBJ databases">
        <title>A new Streptomyces sp. for controlling soil-borne diseases.</title>
        <authorList>
            <person name="Li X."/>
            <person name="Tian Y."/>
            <person name="Gao K."/>
        </authorList>
    </citation>
    <scope>NUCLEOTIDE SEQUENCE [LARGE SCALE GENOMIC DNA]</scope>
    <source>
        <strain evidence="4">0250</strain>
    </source>
</reference>
<dbReference type="InterPro" id="IPR003594">
    <property type="entry name" value="HATPase_dom"/>
</dbReference>
<gene>
    <name evidence="4" type="ORF">G4H13_05635</name>
</gene>
<dbReference type="InterPro" id="IPR050267">
    <property type="entry name" value="Anti-sigma-factor_SerPK"/>
</dbReference>
<evidence type="ECO:0000259" key="3">
    <source>
        <dbReference type="Pfam" id="PF13581"/>
    </source>
</evidence>
<dbReference type="CDD" id="cd16936">
    <property type="entry name" value="HATPase_RsbW-like"/>
    <property type="match status" value="1"/>
</dbReference>
<dbReference type="GO" id="GO:0004674">
    <property type="term" value="F:protein serine/threonine kinase activity"/>
    <property type="evidence" value="ECO:0007669"/>
    <property type="project" value="UniProtKB-KW"/>
</dbReference>
<keyword evidence="4" id="KW-0547">Nucleotide-binding</keyword>
<feature type="compositionally biased region" description="Basic and acidic residues" evidence="2">
    <location>
        <begin position="110"/>
        <end position="119"/>
    </location>
</feature>
<evidence type="ECO:0000313" key="5">
    <source>
        <dbReference type="Proteomes" id="UP000476310"/>
    </source>
</evidence>
<evidence type="ECO:0000313" key="4">
    <source>
        <dbReference type="EMBL" id="NEW69907.1"/>
    </source>
</evidence>
<keyword evidence="5" id="KW-1185">Reference proteome</keyword>
<evidence type="ECO:0000256" key="1">
    <source>
        <dbReference type="ARBA" id="ARBA00022527"/>
    </source>
</evidence>
<dbReference type="GO" id="GO:0005524">
    <property type="term" value="F:ATP binding"/>
    <property type="evidence" value="ECO:0007669"/>
    <property type="project" value="UniProtKB-KW"/>
</dbReference>
<sequence>MTTATTIRPTATGRNLSEEAEYVCLCPVFPAPEAVGVIRRLARTFLAAWNLPSDLADDAVLIISELVTNAVVHACPPAVLRVSWTWSDDRRRVIHIEVTDSGPITGPRPSPDHLSPEEHGRGTDIAIALSARHGTCTRPGRITRWVDLSAA</sequence>
<keyword evidence="1" id="KW-0723">Serine/threonine-protein kinase</keyword>
<accession>A0A6G4ABP4</accession>
<comment type="caution">
    <text evidence="4">The sequence shown here is derived from an EMBL/GenBank/DDBJ whole genome shotgun (WGS) entry which is preliminary data.</text>
</comment>
<name>A0A6G4ABP4_9ACTN</name>
<dbReference type="InterPro" id="IPR036890">
    <property type="entry name" value="HATPase_C_sf"/>
</dbReference>
<feature type="region of interest" description="Disordered" evidence="2">
    <location>
        <begin position="100"/>
        <end position="119"/>
    </location>
</feature>
<evidence type="ECO:0000256" key="2">
    <source>
        <dbReference type="SAM" id="MobiDB-lite"/>
    </source>
</evidence>
<proteinExistence type="predicted"/>
<protein>
    <submittedName>
        <fullName evidence="4">ATP-binding protein</fullName>
    </submittedName>
</protein>
<keyword evidence="1" id="KW-0808">Transferase</keyword>
<feature type="domain" description="Histidine kinase/HSP90-like ATPase" evidence="3">
    <location>
        <begin position="31"/>
        <end position="122"/>
    </location>
</feature>
<dbReference type="AlphaFoldDB" id="A0A6G4ABP4"/>
<keyword evidence="4" id="KW-0067">ATP-binding</keyword>
<keyword evidence="1" id="KW-0418">Kinase</keyword>
<dbReference type="PANTHER" id="PTHR35526:SF3">
    <property type="entry name" value="ANTI-SIGMA-F FACTOR RSBW"/>
    <property type="match status" value="1"/>
</dbReference>
<dbReference type="Pfam" id="PF13581">
    <property type="entry name" value="HATPase_c_2"/>
    <property type="match status" value="1"/>
</dbReference>
<dbReference type="PANTHER" id="PTHR35526">
    <property type="entry name" value="ANTI-SIGMA-F FACTOR RSBW-RELATED"/>
    <property type="match status" value="1"/>
</dbReference>
<dbReference type="Gene3D" id="3.30.565.10">
    <property type="entry name" value="Histidine kinase-like ATPase, C-terminal domain"/>
    <property type="match status" value="1"/>
</dbReference>
<dbReference type="Proteomes" id="UP000476310">
    <property type="component" value="Unassembled WGS sequence"/>
</dbReference>
<dbReference type="SUPFAM" id="SSF55874">
    <property type="entry name" value="ATPase domain of HSP90 chaperone/DNA topoisomerase II/histidine kinase"/>
    <property type="match status" value="1"/>
</dbReference>